<accession>A0A9R0JQN5</accession>
<dbReference type="PANTHER" id="PTHR46373">
    <property type="entry name" value="PROTEIN RKD4"/>
    <property type="match status" value="1"/>
</dbReference>
<evidence type="ECO:0000256" key="2">
    <source>
        <dbReference type="ARBA" id="ARBA00023015"/>
    </source>
</evidence>
<keyword evidence="3" id="KW-0175">Coiled coil</keyword>
<dbReference type="KEGG" id="soe:110783065"/>
<dbReference type="GeneID" id="110783065"/>
<keyword evidence="5" id="KW-0804">Transcription</keyword>
<evidence type="ECO:0000259" key="7">
    <source>
        <dbReference type="PROSITE" id="PS51519"/>
    </source>
</evidence>
<dbReference type="RefSeq" id="XP_021843053.1">
    <property type="nucleotide sequence ID" value="XM_021987361.2"/>
</dbReference>
<reference evidence="8" key="1">
    <citation type="journal article" date="2021" name="Nat. Commun.">
        <title>Genomic analyses provide insights into spinach domestication and the genetic basis of agronomic traits.</title>
        <authorList>
            <person name="Cai X."/>
            <person name="Sun X."/>
            <person name="Xu C."/>
            <person name="Sun H."/>
            <person name="Wang X."/>
            <person name="Ge C."/>
            <person name="Zhang Z."/>
            <person name="Wang Q."/>
            <person name="Fei Z."/>
            <person name="Jiao C."/>
            <person name="Wang Q."/>
        </authorList>
    </citation>
    <scope>NUCLEOTIDE SEQUENCE [LARGE SCALE GENOMIC DNA]</scope>
    <source>
        <strain evidence="8">cv. Varoflay</strain>
    </source>
</reference>
<dbReference type="GO" id="GO:0003677">
    <property type="term" value="F:DNA binding"/>
    <property type="evidence" value="ECO:0007669"/>
    <property type="project" value="UniProtKB-KW"/>
</dbReference>
<dbReference type="InterPro" id="IPR003035">
    <property type="entry name" value="RWP-RK_dom"/>
</dbReference>
<evidence type="ECO:0000256" key="1">
    <source>
        <dbReference type="ARBA" id="ARBA00004049"/>
    </source>
</evidence>
<evidence type="ECO:0000256" key="6">
    <source>
        <dbReference type="ARBA" id="ARBA00023242"/>
    </source>
</evidence>
<dbReference type="GO" id="GO:0003700">
    <property type="term" value="F:DNA-binding transcription factor activity"/>
    <property type="evidence" value="ECO:0007669"/>
    <property type="project" value="InterPro"/>
</dbReference>
<dbReference type="InterPro" id="IPR044607">
    <property type="entry name" value="RKD-like"/>
</dbReference>
<evidence type="ECO:0000313" key="8">
    <source>
        <dbReference type="Proteomes" id="UP000813463"/>
    </source>
</evidence>
<protein>
    <submittedName>
        <fullName evidence="9">Protein RKD4</fullName>
    </submittedName>
</protein>
<organism evidence="8 9">
    <name type="scientific">Spinacia oleracea</name>
    <name type="common">Spinach</name>
    <dbReference type="NCBI Taxonomy" id="3562"/>
    <lineage>
        <taxon>Eukaryota</taxon>
        <taxon>Viridiplantae</taxon>
        <taxon>Streptophyta</taxon>
        <taxon>Embryophyta</taxon>
        <taxon>Tracheophyta</taxon>
        <taxon>Spermatophyta</taxon>
        <taxon>Magnoliopsida</taxon>
        <taxon>eudicotyledons</taxon>
        <taxon>Gunneridae</taxon>
        <taxon>Pentapetalae</taxon>
        <taxon>Caryophyllales</taxon>
        <taxon>Chenopodiaceae</taxon>
        <taxon>Chenopodioideae</taxon>
        <taxon>Anserineae</taxon>
        <taxon>Spinacia</taxon>
    </lineage>
</organism>
<evidence type="ECO:0000256" key="5">
    <source>
        <dbReference type="ARBA" id="ARBA00023163"/>
    </source>
</evidence>
<keyword evidence="4" id="KW-0238">DNA-binding</keyword>
<keyword evidence="8" id="KW-1185">Reference proteome</keyword>
<gene>
    <name evidence="9" type="primary">LOC110783065</name>
</gene>
<dbReference type="AlphaFoldDB" id="A0A9R0JQN5"/>
<dbReference type="PROSITE" id="PS51519">
    <property type="entry name" value="RWP_RK"/>
    <property type="match status" value="1"/>
</dbReference>
<dbReference type="Proteomes" id="UP000813463">
    <property type="component" value="Chromosome 3"/>
</dbReference>
<sequence length="266" mass="31204">MEQFDLQEWFYSEDNIMQLQRSFDVDAILSTLPPLESVFKDTLPTLDENFGNDFQFWEECPSLIEENALSLKPLKQLPPPLPYIIENPNPISDSIFNDQSLDTVVAEGLTMAKHDNKVEVSRTGNYYEGEEIMKINWKNNNNYYKATKIEFISKEEIRKYFDMPISKAAKELNVGLTVLKKRCRELNIKRWPHRKIKSLEALINNVKEQGNVRLAEQLEEHKRKLHSMPGLELSEETKRLRQQCFKANYKKRVRALALALTQTPYY</sequence>
<reference evidence="9" key="2">
    <citation type="submission" date="2025-08" db="UniProtKB">
        <authorList>
            <consortium name="RefSeq"/>
        </authorList>
    </citation>
    <scope>IDENTIFICATION</scope>
    <source>
        <tissue evidence="9">Leaf</tissue>
    </source>
</reference>
<name>A0A9R0JQN5_SPIOL</name>
<keyword evidence="6" id="KW-0539">Nucleus</keyword>
<keyword evidence="2" id="KW-0805">Transcription regulation</keyword>
<evidence type="ECO:0000256" key="4">
    <source>
        <dbReference type="ARBA" id="ARBA00023125"/>
    </source>
</evidence>
<feature type="domain" description="RWP-RK" evidence="7">
    <location>
        <begin position="139"/>
        <end position="220"/>
    </location>
</feature>
<dbReference type="Pfam" id="PF02042">
    <property type="entry name" value="RWP-RK"/>
    <property type="match status" value="1"/>
</dbReference>
<dbReference type="OrthoDB" id="6270329at2759"/>
<evidence type="ECO:0000313" key="9">
    <source>
        <dbReference type="RefSeq" id="XP_021843053.1"/>
    </source>
</evidence>
<evidence type="ECO:0000256" key="3">
    <source>
        <dbReference type="ARBA" id="ARBA00023054"/>
    </source>
</evidence>
<dbReference type="PANTHER" id="PTHR46373:SF20">
    <property type="entry name" value="PROTEIN RKD1"/>
    <property type="match status" value="1"/>
</dbReference>
<proteinExistence type="predicted"/>
<comment type="function">
    <text evidence="1">Putative transcription factor.</text>
</comment>